<dbReference type="InterPro" id="IPR001623">
    <property type="entry name" value="DnaJ_domain"/>
</dbReference>
<dbReference type="SUPFAM" id="SSF46565">
    <property type="entry name" value="Chaperone J-domain"/>
    <property type="match status" value="1"/>
</dbReference>
<dbReference type="AlphaFoldDB" id="A0A833LXG3"/>
<dbReference type="Gene3D" id="1.10.287.110">
    <property type="entry name" value="DnaJ domain"/>
    <property type="match status" value="1"/>
</dbReference>
<dbReference type="EMBL" id="WBUI01000007">
    <property type="protein sequence ID" value="KAB2933058.1"/>
    <property type="molecule type" value="Genomic_DNA"/>
</dbReference>
<dbReference type="CDD" id="cd06257">
    <property type="entry name" value="DnaJ"/>
    <property type="match status" value="1"/>
</dbReference>
<sequence length="187" mass="21306">MDRQALRTFGFDSLPDADHLQRRYRELLFAHHPDHSASAEAARRTAEIVRAYRLLRNQLRDRTGAALTDEQIYQLIESDQHRIALPLNSVIGFVRTDETEIQSLFLSAVARYREESYIIYTLRGGNVSAARCSGWLLLLNGQRRSGLLFSQKPERIQFSSLAEGMLMGGHDGSTFVLAGQQYRIPRL</sequence>
<organism evidence="2 3">
    <name type="scientific">Leptonema illini</name>
    <dbReference type="NCBI Taxonomy" id="183"/>
    <lineage>
        <taxon>Bacteria</taxon>
        <taxon>Pseudomonadati</taxon>
        <taxon>Spirochaetota</taxon>
        <taxon>Spirochaetia</taxon>
        <taxon>Leptospirales</taxon>
        <taxon>Leptospiraceae</taxon>
        <taxon>Leptonema</taxon>
    </lineage>
</organism>
<dbReference type="Proteomes" id="UP000460298">
    <property type="component" value="Unassembled WGS sequence"/>
</dbReference>
<name>A0A833LXG3_9LEPT</name>
<proteinExistence type="predicted"/>
<comment type="caution">
    <text evidence="2">The sequence shown here is derived from an EMBL/GenBank/DDBJ whole genome shotgun (WGS) entry which is preliminary data.</text>
</comment>
<dbReference type="PROSITE" id="PS50076">
    <property type="entry name" value="DNAJ_2"/>
    <property type="match status" value="1"/>
</dbReference>
<feature type="domain" description="J" evidence="1">
    <location>
        <begin position="4"/>
        <end position="77"/>
    </location>
</feature>
<reference evidence="2 3" key="1">
    <citation type="submission" date="2019-10" db="EMBL/GenBank/DDBJ databases">
        <title>Extracellular Electron Transfer in a Candidatus Methanoperedens spp. Enrichment Culture.</title>
        <authorList>
            <person name="Berger S."/>
            <person name="Rangel Shaw D."/>
            <person name="Berben T."/>
            <person name="In 'T Zandt M."/>
            <person name="Frank J."/>
            <person name="Reimann J."/>
            <person name="Jetten M.S.M."/>
            <person name="Welte C.U."/>
        </authorList>
    </citation>
    <scope>NUCLEOTIDE SEQUENCE [LARGE SCALE GENOMIC DNA]</scope>
    <source>
        <strain evidence="2">SB12</strain>
    </source>
</reference>
<dbReference type="InterPro" id="IPR036869">
    <property type="entry name" value="J_dom_sf"/>
</dbReference>
<protein>
    <recommendedName>
        <fullName evidence="1">J domain-containing protein</fullName>
    </recommendedName>
</protein>
<gene>
    <name evidence="2" type="ORF">F9K24_09330</name>
</gene>
<evidence type="ECO:0000313" key="3">
    <source>
        <dbReference type="Proteomes" id="UP000460298"/>
    </source>
</evidence>
<dbReference type="SMART" id="SM00271">
    <property type="entry name" value="DnaJ"/>
    <property type="match status" value="1"/>
</dbReference>
<accession>A0A833LXG3</accession>
<evidence type="ECO:0000259" key="1">
    <source>
        <dbReference type="PROSITE" id="PS50076"/>
    </source>
</evidence>
<evidence type="ECO:0000313" key="2">
    <source>
        <dbReference type="EMBL" id="KAB2933058.1"/>
    </source>
</evidence>